<dbReference type="AlphaFoldDB" id="A0AAV1EZG2"/>
<evidence type="ECO:0000313" key="2">
    <source>
        <dbReference type="EMBL" id="CAJ1054163.1"/>
    </source>
</evidence>
<dbReference type="Proteomes" id="UP001178508">
    <property type="component" value="Chromosome 3"/>
</dbReference>
<protein>
    <submittedName>
        <fullName evidence="2">Uncharacterized protein</fullName>
    </submittedName>
</protein>
<dbReference type="EMBL" id="OY660866">
    <property type="protein sequence ID" value="CAJ1054163.1"/>
    <property type="molecule type" value="Genomic_DNA"/>
</dbReference>
<accession>A0AAV1EZG2</accession>
<feature type="region of interest" description="Disordered" evidence="1">
    <location>
        <begin position="1"/>
        <end position="151"/>
    </location>
</feature>
<gene>
    <name evidence="2" type="ORF">XNOV1_A041914</name>
</gene>
<feature type="compositionally biased region" description="Basic and acidic residues" evidence="1">
    <location>
        <begin position="60"/>
        <end position="81"/>
    </location>
</feature>
<proteinExistence type="predicted"/>
<name>A0AAV1EZG2_XYRNO</name>
<organism evidence="2 3">
    <name type="scientific">Xyrichtys novacula</name>
    <name type="common">Pearly razorfish</name>
    <name type="synonym">Hemipteronotus novacula</name>
    <dbReference type="NCBI Taxonomy" id="13765"/>
    <lineage>
        <taxon>Eukaryota</taxon>
        <taxon>Metazoa</taxon>
        <taxon>Chordata</taxon>
        <taxon>Craniata</taxon>
        <taxon>Vertebrata</taxon>
        <taxon>Euteleostomi</taxon>
        <taxon>Actinopterygii</taxon>
        <taxon>Neopterygii</taxon>
        <taxon>Teleostei</taxon>
        <taxon>Neoteleostei</taxon>
        <taxon>Acanthomorphata</taxon>
        <taxon>Eupercaria</taxon>
        <taxon>Labriformes</taxon>
        <taxon>Labridae</taxon>
        <taxon>Xyrichtys</taxon>
    </lineage>
</organism>
<evidence type="ECO:0000313" key="3">
    <source>
        <dbReference type="Proteomes" id="UP001178508"/>
    </source>
</evidence>
<sequence length="151" mass="16286">MKEGGGGGQLAAIKTQRSALQPERHVRLKPEGDVCDGASVSQGDATEKLAHQVAAQIAAADRRVEEASGDPHEEEKDEAHKSSKGHVSEPAAGCPTSPDVLSVRICSLEMEEDENKKDPCVGYLSQKRTKNQEPRNPVTPEDEPQRSRPPD</sequence>
<evidence type="ECO:0000256" key="1">
    <source>
        <dbReference type="SAM" id="MobiDB-lite"/>
    </source>
</evidence>
<feature type="compositionally biased region" description="Basic and acidic residues" evidence="1">
    <location>
        <begin position="22"/>
        <end position="32"/>
    </location>
</feature>
<reference evidence="2" key="1">
    <citation type="submission" date="2023-08" db="EMBL/GenBank/DDBJ databases">
        <authorList>
            <person name="Alioto T."/>
            <person name="Alioto T."/>
            <person name="Gomez Garrido J."/>
        </authorList>
    </citation>
    <scope>NUCLEOTIDE SEQUENCE</scope>
</reference>
<keyword evidence="3" id="KW-1185">Reference proteome</keyword>